<organism evidence="2 3">
    <name type="scientific">Agromyces hippuratus</name>
    <dbReference type="NCBI Taxonomy" id="286438"/>
    <lineage>
        <taxon>Bacteria</taxon>
        <taxon>Bacillati</taxon>
        <taxon>Actinomycetota</taxon>
        <taxon>Actinomycetes</taxon>
        <taxon>Micrococcales</taxon>
        <taxon>Microbacteriaceae</taxon>
        <taxon>Agromyces</taxon>
    </lineage>
</organism>
<feature type="compositionally biased region" description="Basic and acidic residues" evidence="1">
    <location>
        <begin position="49"/>
        <end position="69"/>
    </location>
</feature>
<reference evidence="2 3" key="1">
    <citation type="submission" date="2020-07" db="EMBL/GenBank/DDBJ databases">
        <title>Sequencing the genomes of 1000 actinobacteria strains.</title>
        <authorList>
            <person name="Klenk H.-P."/>
        </authorList>
    </citation>
    <scope>NUCLEOTIDE SEQUENCE [LARGE SCALE GENOMIC DNA]</scope>
    <source>
        <strain evidence="2 3">DSM 8598</strain>
    </source>
</reference>
<feature type="region of interest" description="Disordered" evidence="1">
    <location>
        <begin position="1"/>
        <end position="87"/>
    </location>
</feature>
<feature type="compositionally biased region" description="Basic and acidic residues" evidence="1">
    <location>
        <begin position="1"/>
        <end position="31"/>
    </location>
</feature>
<accession>A0A852WNK8</accession>
<evidence type="ECO:0000256" key="1">
    <source>
        <dbReference type="SAM" id="MobiDB-lite"/>
    </source>
</evidence>
<gene>
    <name evidence="2" type="ORF">BJY17_000293</name>
</gene>
<proteinExistence type="predicted"/>
<protein>
    <submittedName>
        <fullName evidence="2">Uncharacterized protein</fullName>
    </submittedName>
</protein>
<dbReference type="EMBL" id="JACCFI010000001">
    <property type="protein sequence ID" value="NYG19546.1"/>
    <property type="molecule type" value="Genomic_DNA"/>
</dbReference>
<comment type="caution">
    <text evidence="2">The sequence shown here is derived from an EMBL/GenBank/DDBJ whole genome shotgun (WGS) entry which is preliminary data.</text>
</comment>
<dbReference type="AlphaFoldDB" id="A0A852WNK8"/>
<dbReference type="Proteomes" id="UP000549066">
    <property type="component" value="Unassembled WGS sequence"/>
</dbReference>
<evidence type="ECO:0000313" key="3">
    <source>
        <dbReference type="Proteomes" id="UP000549066"/>
    </source>
</evidence>
<sequence length="87" mass="9332">MHVIIDREHPESCLSRHGDAAEHTAVGDRGPEFLGRVTCDVDTPPSAFDDARANRSRDRRASDAVRHDLASAGQPSESGADGVHGCR</sequence>
<name>A0A852WNK8_9MICO</name>
<keyword evidence="3" id="KW-1185">Reference proteome</keyword>
<evidence type="ECO:0000313" key="2">
    <source>
        <dbReference type="EMBL" id="NYG19546.1"/>
    </source>
</evidence>